<accession>A0ABN1Q3E3</accession>
<evidence type="ECO:0000259" key="6">
    <source>
        <dbReference type="PROSITE" id="PS50850"/>
    </source>
</evidence>
<sequence>MTTKPPAQGLSRGLLLLMSVATGLAVSGNYFAQPLLDLIGREFGIGPSSAALLVTAAQGGYALGLILLVPLGDLVDRRRLAVTLYAATAVLLLVSAAAPNAAVLLASTALTALTSVGAQVVVPFAATLAAPEERGRVVGTVMTGLMLGLLLARTASGALSELGGWRTVYWAGAALMALMAVLLRVFLPRLGNDGERMTYPGLLLSTVAMFRYEPLLRWRAAIVALSLASFSVLWTALTFLLAGPSYGWTESAIGLFGLVGAVGALTATVAGRLADRGYVQTVTGAGTVLLVASWAAIAGGAHSLFWLLLGVVVLDLAHQAVLNSSQNVVYALRPEARNRINSAFMTAFFIGGAVGSALTSAVWAGSGWTGVCVLGAVLSAGTALLWALERAAVRRAADEPLVHAPNL</sequence>
<feature type="transmembrane region" description="Helical" evidence="5">
    <location>
        <begin position="137"/>
        <end position="156"/>
    </location>
</feature>
<keyword evidence="8" id="KW-1185">Reference proteome</keyword>
<feature type="transmembrane region" description="Helical" evidence="5">
    <location>
        <begin position="12"/>
        <end position="32"/>
    </location>
</feature>
<dbReference type="InterPro" id="IPR011701">
    <property type="entry name" value="MFS"/>
</dbReference>
<gene>
    <name evidence="7" type="ORF">GCM10009550_03070</name>
</gene>
<dbReference type="SUPFAM" id="SSF103473">
    <property type="entry name" value="MFS general substrate transporter"/>
    <property type="match status" value="1"/>
</dbReference>
<keyword evidence="2 5" id="KW-0812">Transmembrane</keyword>
<dbReference type="PANTHER" id="PTHR42910:SF1">
    <property type="entry name" value="MAJOR FACILITATOR SUPERFAMILY (MFS) PROFILE DOMAIN-CONTAINING PROTEIN"/>
    <property type="match status" value="1"/>
</dbReference>
<reference evidence="7 8" key="1">
    <citation type="journal article" date="2019" name="Int. J. Syst. Evol. Microbiol.">
        <title>The Global Catalogue of Microorganisms (GCM) 10K type strain sequencing project: providing services to taxonomists for standard genome sequencing and annotation.</title>
        <authorList>
            <consortium name="The Broad Institute Genomics Platform"/>
            <consortium name="The Broad Institute Genome Sequencing Center for Infectious Disease"/>
            <person name="Wu L."/>
            <person name="Ma J."/>
        </authorList>
    </citation>
    <scope>NUCLEOTIDE SEQUENCE [LARGE SCALE GENOMIC DNA]</scope>
    <source>
        <strain evidence="7 8">JCM 10696</strain>
    </source>
</reference>
<comment type="caution">
    <text evidence="7">The sequence shown here is derived from an EMBL/GenBank/DDBJ whole genome shotgun (WGS) entry which is preliminary data.</text>
</comment>
<evidence type="ECO:0000256" key="5">
    <source>
        <dbReference type="SAM" id="Phobius"/>
    </source>
</evidence>
<evidence type="ECO:0000313" key="8">
    <source>
        <dbReference type="Proteomes" id="UP001500665"/>
    </source>
</evidence>
<feature type="transmembrane region" description="Helical" evidence="5">
    <location>
        <begin position="303"/>
        <end position="322"/>
    </location>
</feature>
<feature type="domain" description="Major facilitator superfamily (MFS) profile" evidence="6">
    <location>
        <begin position="14"/>
        <end position="393"/>
    </location>
</feature>
<dbReference type="Gene3D" id="1.20.1250.20">
    <property type="entry name" value="MFS general substrate transporter like domains"/>
    <property type="match status" value="1"/>
</dbReference>
<dbReference type="EMBL" id="BAAAHH010000001">
    <property type="protein sequence ID" value="GAA0936889.1"/>
    <property type="molecule type" value="Genomic_DNA"/>
</dbReference>
<evidence type="ECO:0000313" key="7">
    <source>
        <dbReference type="EMBL" id="GAA0936889.1"/>
    </source>
</evidence>
<evidence type="ECO:0000256" key="4">
    <source>
        <dbReference type="ARBA" id="ARBA00023136"/>
    </source>
</evidence>
<feature type="transmembrane region" description="Helical" evidence="5">
    <location>
        <begin position="253"/>
        <end position="271"/>
    </location>
</feature>
<keyword evidence="4 5" id="KW-0472">Membrane</keyword>
<dbReference type="Pfam" id="PF07690">
    <property type="entry name" value="MFS_1"/>
    <property type="match status" value="1"/>
</dbReference>
<protein>
    <submittedName>
        <fullName evidence="7">MFS transporter</fullName>
    </submittedName>
</protein>
<comment type="subcellular location">
    <subcellularLocation>
        <location evidence="1">Cell membrane</location>
        <topology evidence="1">Multi-pass membrane protein</topology>
    </subcellularLocation>
</comment>
<feature type="transmembrane region" description="Helical" evidence="5">
    <location>
        <begin position="343"/>
        <end position="362"/>
    </location>
</feature>
<dbReference type="RefSeq" id="WP_344235823.1">
    <property type="nucleotide sequence ID" value="NZ_BAAAHH010000001.1"/>
</dbReference>
<dbReference type="InterPro" id="IPR036259">
    <property type="entry name" value="MFS_trans_sf"/>
</dbReference>
<feature type="transmembrane region" description="Helical" evidence="5">
    <location>
        <begin position="220"/>
        <end position="241"/>
    </location>
</feature>
<dbReference type="Proteomes" id="UP001500665">
    <property type="component" value="Unassembled WGS sequence"/>
</dbReference>
<feature type="transmembrane region" description="Helical" evidence="5">
    <location>
        <begin position="104"/>
        <end position="130"/>
    </location>
</feature>
<feature type="transmembrane region" description="Helical" evidence="5">
    <location>
        <begin position="168"/>
        <end position="187"/>
    </location>
</feature>
<keyword evidence="3 5" id="KW-1133">Transmembrane helix</keyword>
<evidence type="ECO:0000256" key="3">
    <source>
        <dbReference type="ARBA" id="ARBA00022989"/>
    </source>
</evidence>
<feature type="transmembrane region" description="Helical" evidence="5">
    <location>
        <begin position="278"/>
        <end position="297"/>
    </location>
</feature>
<dbReference type="InterPro" id="IPR020846">
    <property type="entry name" value="MFS_dom"/>
</dbReference>
<feature type="transmembrane region" description="Helical" evidence="5">
    <location>
        <begin position="44"/>
        <end position="68"/>
    </location>
</feature>
<dbReference type="CDD" id="cd17324">
    <property type="entry name" value="MFS_NepI_like"/>
    <property type="match status" value="1"/>
</dbReference>
<dbReference type="PROSITE" id="PS50850">
    <property type="entry name" value="MFS"/>
    <property type="match status" value="1"/>
</dbReference>
<feature type="transmembrane region" description="Helical" evidence="5">
    <location>
        <begin position="80"/>
        <end position="98"/>
    </location>
</feature>
<evidence type="ECO:0000256" key="1">
    <source>
        <dbReference type="ARBA" id="ARBA00004651"/>
    </source>
</evidence>
<name>A0ABN1Q3E3_9ACTN</name>
<organism evidence="7 8">
    <name type="scientific">Actinocorallia libanotica</name>
    <dbReference type="NCBI Taxonomy" id="46162"/>
    <lineage>
        <taxon>Bacteria</taxon>
        <taxon>Bacillati</taxon>
        <taxon>Actinomycetota</taxon>
        <taxon>Actinomycetes</taxon>
        <taxon>Streptosporangiales</taxon>
        <taxon>Thermomonosporaceae</taxon>
        <taxon>Actinocorallia</taxon>
    </lineage>
</organism>
<feature type="transmembrane region" description="Helical" evidence="5">
    <location>
        <begin position="368"/>
        <end position="388"/>
    </location>
</feature>
<evidence type="ECO:0000256" key="2">
    <source>
        <dbReference type="ARBA" id="ARBA00022692"/>
    </source>
</evidence>
<dbReference type="PANTHER" id="PTHR42910">
    <property type="entry name" value="TRANSPORTER SCO4007-RELATED"/>
    <property type="match status" value="1"/>
</dbReference>
<proteinExistence type="predicted"/>